<dbReference type="Pfam" id="PF08818">
    <property type="entry name" value="DUF1801"/>
    <property type="match status" value="1"/>
</dbReference>
<dbReference type="RefSeq" id="WP_161902887.1">
    <property type="nucleotide sequence ID" value="NZ_MAEL01000054.1"/>
</dbReference>
<organism evidence="2 3">
    <name type="scientific">Candidatus Enterococcus willemsii</name>
    <dbReference type="NCBI Taxonomy" id="1857215"/>
    <lineage>
        <taxon>Bacteria</taxon>
        <taxon>Bacillati</taxon>
        <taxon>Bacillota</taxon>
        <taxon>Bacilli</taxon>
        <taxon>Lactobacillales</taxon>
        <taxon>Enterococcaceae</taxon>
        <taxon>Enterococcus</taxon>
    </lineage>
</organism>
<evidence type="ECO:0000313" key="3">
    <source>
        <dbReference type="Proteomes" id="UP000782705"/>
    </source>
</evidence>
<dbReference type="InterPro" id="IPR014922">
    <property type="entry name" value="YdhG-like"/>
</dbReference>
<dbReference type="EMBL" id="MAEL01000054">
    <property type="protein sequence ID" value="KAF1301907.1"/>
    <property type="molecule type" value="Genomic_DNA"/>
</dbReference>
<comment type="caution">
    <text evidence="2">The sequence shown here is derived from an EMBL/GenBank/DDBJ whole genome shotgun (WGS) entry which is preliminary data.</text>
</comment>
<dbReference type="Proteomes" id="UP000782705">
    <property type="component" value="Unassembled WGS sequence"/>
</dbReference>
<reference evidence="2 3" key="1">
    <citation type="submission" date="2016-06" db="EMBL/GenBank/DDBJ databases">
        <title>Four novel species of enterococci isolated from chicken manure.</title>
        <authorList>
            <person name="Van Tyne D."/>
        </authorList>
    </citation>
    <scope>NUCLEOTIDE SEQUENCE [LARGE SCALE GENOMIC DNA]</scope>
    <source>
        <strain evidence="2 3">CU12B</strain>
    </source>
</reference>
<accession>A0ABQ6YW37</accession>
<evidence type="ECO:0000259" key="1">
    <source>
        <dbReference type="Pfam" id="PF08818"/>
    </source>
</evidence>
<sequence length="136" mass="15418">MNSSAKTIEELIETSEHRELFHLLDQWIQTTFPQLSRRLIASGTITFIGYGELYDATDDIYNSLLSLAPQKNNVSLYISGEKNGQPILKSYEQHFAKSAVGKICLRLRNPKKIDFNVLEAIVTDVIAWNDTQKASE</sequence>
<evidence type="ECO:0000313" key="2">
    <source>
        <dbReference type="EMBL" id="KAF1301907.1"/>
    </source>
</evidence>
<gene>
    <name evidence="2" type="ORF">BAU17_00630</name>
</gene>
<feature type="domain" description="YdhG-like" evidence="1">
    <location>
        <begin position="17"/>
        <end position="124"/>
    </location>
</feature>
<name>A0ABQ6YW37_9ENTE</name>
<protein>
    <recommendedName>
        <fullName evidence="1">YdhG-like domain-containing protein</fullName>
    </recommendedName>
</protein>
<keyword evidence="3" id="KW-1185">Reference proteome</keyword>
<proteinExistence type="predicted"/>
<dbReference type="SUPFAM" id="SSF159888">
    <property type="entry name" value="YdhG-like"/>
    <property type="match status" value="1"/>
</dbReference>